<feature type="compositionally biased region" description="Basic and acidic residues" evidence="1">
    <location>
        <begin position="196"/>
        <end position="208"/>
    </location>
</feature>
<evidence type="ECO:0008006" key="4">
    <source>
        <dbReference type="Google" id="ProtNLM"/>
    </source>
</evidence>
<comment type="caution">
    <text evidence="2">The sequence shown here is derived from an EMBL/GenBank/DDBJ whole genome shotgun (WGS) entry which is preliminary data.</text>
</comment>
<evidence type="ECO:0000256" key="1">
    <source>
        <dbReference type="SAM" id="MobiDB-lite"/>
    </source>
</evidence>
<name>A0AA47P548_MERPO</name>
<reference evidence="2" key="1">
    <citation type="journal article" date="2023" name="Front. Mar. Sci.">
        <title>A new Merluccius polli reference genome to investigate the effects of global change in West African waters.</title>
        <authorList>
            <person name="Mateo J.L."/>
            <person name="Blanco-Fernandez C."/>
            <person name="Garcia-Vazquez E."/>
            <person name="Machado-Schiaffino G."/>
        </authorList>
    </citation>
    <scope>NUCLEOTIDE SEQUENCE</scope>
    <source>
        <strain evidence="2">C29</strain>
        <tissue evidence="2">Fin</tissue>
    </source>
</reference>
<dbReference type="PANTHER" id="PTHR47331:SF3">
    <property type="match status" value="1"/>
</dbReference>
<proteinExistence type="predicted"/>
<dbReference type="InterPro" id="IPR005312">
    <property type="entry name" value="DUF1759"/>
</dbReference>
<dbReference type="PANTHER" id="PTHR47331">
    <property type="entry name" value="PHD-TYPE DOMAIN-CONTAINING PROTEIN"/>
    <property type="match status" value="1"/>
</dbReference>
<evidence type="ECO:0000313" key="2">
    <source>
        <dbReference type="EMBL" id="KAK0147978.1"/>
    </source>
</evidence>
<evidence type="ECO:0000313" key="3">
    <source>
        <dbReference type="Proteomes" id="UP001174136"/>
    </source>
</evidence>
<gene>
    <name evidence="2" type="ORF">N1851_012345</name>
</gene>
<dbReference type="Pfam" id="PF03564">
    <property type="entry name" value="DUF1759"/>
    <property type="match status" value="1"/>
</dbReference>
<dbReference type="AlphaFoldDB" id="A0AA47P548"/>
<protein>
    <recommendedName>
        <fullName evidence="4">Gag protein</fullName>
    </recommendedName>
</protein>
<keyword evidence="3" id="KW-1185">Reference proteome</keyword>
<organism evidence="2 3">
    <name type="scientific">Merluccius polli</name>
    <name type="common">Benguela hake</name>
    <name type="synonym">Merluccius cadenati</name>
    <dbReference type="NCBI Taxonomy" id="89951"/>
    <lineage>
        <taxon>Eukaryota</taxon>
        <taxon>Metazoa</taxon>
        <taxon>Chordata</taxon>
        <taxon>Craniata</taxon>
        <taxon>Vertebrata</taxon>
        <taxon>Euteleostomi</taxon>
        <taxon>Actinopterygii</taxon>
        <taxon>Neopterygii</taxon>
        <taxon>Teleostei</taxon>
        <taxon>Neoteleostei</taxon>
        <taxon>Acanthomorphata</taxon>
        <taxon>Zeiogadaria</taxon>
        <taxon>Gadariae</taxon>
        <taxon>Gadiformes</taxon>
        <taxon>Gadoidei</taxon>
        <taxon>Merlucciidae</taxon>
        <taxon>Merluccius</taxon>
    </lineage>
</organism>
<accession>A0AA47P548</accession>
<dbReference type="Proteomes" id="UP001174136">
    <property type="component" value="Unassembled WGS sequence"/>
</dbReference>
<feature type="compositionally biased region" description="Basic and acidic residues" evidence="1">
    <location>
        <begin position="230"/>
        <end position="241"/>
    </location>
</feature>
<dbReference type="EMBL" id="JAOPHQ010002276">
    <property type="protein sequence ID" value="KAK0147978.1"/>
    <property type="molecule type" value="Genomic_DNA"/>
</dbReference>
<sequence>MLVTQQRLANLPQREVPEFSGDPFEFLPFLKAFEHIIHSRTDNDEDRLYYLEQFTRGEPRELVRSCQHMSAQRGYNEARKLLTYHYGNEQKIAAAYVDKAVKWPQIKAEDAKSLHSFSIYLTGCNNVMKDMEYLEEMNSPSNLRIVVSKLPFRLRERWRVIAFDIQEREGRRAKFSDLVTYINRQAKIASDPLFGDAKESSEAKEKSKSSTRFAKGGGPRRTTDCATSVRPDEGDASELRKNKQTSNAFQEPCLYCNKGHNLLQNKKSAKQRENRVP</sequence>
<feature type="region of interest" description="Disordered" evidence="1">
    <location>
        <begin position="196"/>
        <end position="244"/>
    </location>
</feature>